<reference evidence="1" key="1">
    <citation type="journal article" date="2013" name="Nature">
        <title>The genomes of four tapeworm species reveal adaptations to parasitism.</title>
        <authorList>
            <person name="Tsai I.J."/>
            <person name="Zarowiecki M."/>
            <person name="Holroyd N."/>
            <person name="Garciarrubio A."/>
            <person name="Sanchez-Flores A."/>
            <person name="Brooks K.L."/>
            <person name="Tracey A."/>
            <person name="Bobes R.J."/>
            <person name="Fragoso G."/>
            <person name="Sciutto E."/>
            <person name="Aslett M."/>
            <person name="Beasley H."/>
            <person name="Bennett H.M."/>
            <person name="Cai J."/>
            <person name="Camicia F."/>
            <person name="Clark R."/>
            <person name="Cucher M."/>
            <person name="De Silva N."/>
            <person name="Day T.A."/>
            <person name="Deplazes P."/>
            <person name="Estrada K."/>
            <person name="Fernandez C."/>
            <person name="Holland P.W."/>
            <person name="Hou J."/>
            <person name="Hu S."/>
            <person name="Huckvale T."/>
            <person name="Hung S.S."/>
            <person name="Kamenetzky L."/>
            <person name="Keane J.A."/>
            <person name="Kiss F."/>
            <person name="Koziol U."/>
            <person name="Lambert O."/>
            <person name="Liu K."/>
            <person name="Luo X."/>
            <person name="Luo Y."/>
            <person name="Macchiaroli N."/>
            <person name="Nichol S."/>
            <person name="Paps J."/>
            <person name="Parkinson J."/>
            <person name="Pouchkina-Stantcheva N."/>
            <person name="Riddiford N."/>
            <person name="Rosenzvit M."/>
            <person name="Salinas G."/>
            <person name="Wasmuth J.D."/>
            <person name="Zamanian M."/>
            <person name="Zheng Y."/>
            <person name="Cai X."/>
            <person name="Soberon X."/>
            <person name="Olson P.D."/>
            <person name="Laclette J.P."/>
            <person name="Brehm K."/>
            <person name="Berriman M."/>
            <person name="Garciarrubio A."/>
            <person name="Bobes R.J."/>
            <person name="Fragoso G."/>
            <person name="Sanchez-Flores A."/>
            <person name="Estrada K."/>
            <person name="Cevallos M.A."/>
            <person name="Morett E."/>
            <person name="Gonzalez V."/>
            <person name="Portillo T."/>
            <person name="Ochoa-Leyva A."/>
            <person name="Jose M.V."/>
            <person name="Sciutto E."/>
            <person name="Landa A."/>
            <person name="Jimenez L."/>
            <person name="Valdes V."/>
            <person name="Carrero J.C."/>
            <person name="Larralde C."/>
            <person name="Morales-Montor J."/>
            <person name="Limon-Lason J."/>
            <person name="Soberon X."/>
            <person name="Laclette J.P."/>
        </authorList>
    </citation>
    <scope>NUCLEOTIDE SEQUENCE [LARGE SCALE GENOMIC DNA]</scope>
</reference>
<evidence type="ECO:0000313" key="1">
    <source>
        <dbReference type="EMBL" id="CDI98225.1"/>
    </source>
</evidence>
<dbReference type="Proteomes" id="UP000017246">
    <property type="component" value="Unassembled WGS sequence"/>
</dbReference>
<keyword evidence="2" id="KW-1185">Reference proteome</keyword>
<organism evidence="1 2">
    <name type="scientific">Echinococcus multilocularis</name>
    <name type="common">Fox tapeworm</name>
    <dbReference type="NCBI Taxonomy" id="6211"/>
    <lineage>
        <taxon>Eukaryota</taxon>
        <taxon>Metazoa</taxon>
        <taxon>Spiralia</taxon>
        <taxon>Lophotrochozoa</taxon>
        <taxon>Platyhelminthes</taxon>
        <taxon>Cestoda</taxon>
        <taxon>Eucestoda</taxon>
        <taxon>Cyclophyllidea</taxon>
        <taxon>Taeniidae</taxon>
        <taxon>Echinococcus</taxon>
    </lineage>
</organism>
<reference evidence="1" key="2">
    <citation type="submission" date="2015-11" db="EMBL/GenBank/DDBJ databases">
        <authorList>
            <person name="Zhang Y."/>
            <person name="Guo Z."/>
        </authorList>
    </citation>
    <scope>NUCLEOTIDE SEQUENCE</scope>
</reference>
<sequence>MRPRGKRHRSVHRAELGDEENTTLMGIVRVLVQNAEEWMRQAKENAQRLEKKALVKNIIAPDGYIPNSVVRHDVQVHQYRAFIEVKKGAMVTKVNVNTLEPLQICMDRAKNTPRDSNQVRKEQLEAMRVEAARFKLSAIYNESKKILRLLERIPEQRETESHHLSCELPSATISQHTMTAKFKMKGKGHL</sequence>
<protein>
    <submittedName>
        <fullName evidence="1">Uncharacterized protein</fullName>
    </submittedName>
</protein>
<accession>A0A087W0X6</accession>
<name>A0A087W0X6_ECHMU</name>
<dbReference type="EMBL" id="LN902844">
    <property type="protein sequence ID" value="CDI98225.1"/>
    <property type="molecule type" value="Genomic_DNA"/>
</dbReference>
<gene>
    <name evidence="1" type="ORF">EmuJ_000206300</name>
</gene>
<dbReference type="OrthoDB" id="6305192at2759"/>
<proteinExistence type="predicted"/>
<dbReference type="AlphaFoldDB" id="A0A087W0X6"/>
<evidence type="ECO:0000313" key="2">
    <source>
        <dbReference type="Proteomes" id="UP000017246"/>
    </source>
</evidence>